<organism evidence="2 3">
    <name type="scientific">Heterodera trifolii</name>
    <dbReference type="NCBI Taxonomy" id="157864"/>
    <lineage>
        <taxon>Eukaryota</taxon>
        <taxon>Metazoa</taxon>
        <taxon>Ecdysozoa</taxon>
        <taxon>Nematoda</taxon>
        <taxon>Chromadorea</taxon>
        <taxon>Rhabditida</taxon>
        <taxon>Tylenchina</taxon>
        <taxon>Tylenchomorpha</taxon>
        <taxon>Tylenchoidea</taxon>
        <taxon>Heteroderidae</taxon>
        <taxon>Heteroderinae</taxon>
        <taxon>Heterodera</taxon>
    </lineage>
</organism>
<dbReference type="AlphaFoldDB" id="A0ABD2IIS1"/>
<keyword evidence="3" id="KW-1185">Reference proteome</keyword>
<name>A0ABD2IIS1_9BILA</name>
<dbReference type="Proteomes" id="UP001620626">
    <property type="component" value="Unassembled WGS sequence"/>
</dbReference>
<gene>
    <name evidence="2" type="ORF">niasHT_036214</name>
</gene>
<evidence type="ECO:0000313" key="2">
    <source>
        <dbReference type="EMBL" id="KAL3079161.1"/>
    </source>
</evidence>
<feature type="signal peptide" evidence="1">
    <location>
        <begin position="1"/>
        <end position="16"/>
    </location>
</feature>
<protein>
    <submittedName>
        <fullName evidence="2">Uncharacterized protein</fullName>
    </submittedName>
</protein>
<proteinExistence type="predicted"/>
<accession>A0ABD2IIS1</accession>
<evidence type="ECO:0000256" key="1">
    <source>
        <dbReference type="SAM" id="SignalP"/>
    </source>
</evidence>
<feature type="chain" id="PRO_5044804772" evidence="1">
    <location>
        <begin position="17"/>
        <end position="127"/>
    </location>
</feature>
<sequence length="127" mass="14612">MPILNFVFLFFSFISGDCWLSVFDLLSPRQLGLGIAMISHRFDYYVDEHLKTRKWTLAYIEIRSNIGENGTKEMAIVKHSNWKPSPIPQILVTWTTMPSLFSTVFADFSPPVQLICSFAQTVIAFWS</sequence>
<evidence type="ECO:0000313" key="3">
    <source>
        <dbReference type="Proteomes" id="UP001620626"/>
    </source>
</evidence>
<dbReference type="EMBL" id="JBICBT010001195">
    <property type="protein sequence ID" value="KAL3079161.1"/>
    <property type="molecule type" value="Genomic_DNA"/>
</dbReference>
<keyword evidence="1" id="KW-0732">Signal</keyword>
<reference evidence="2 3" key="1">
    <citation type="submission" date="2024-10" db="EMBL/GenBank/DDBJ databases">
        <authorList>
            <person name="Kim D."/>
        </authorList>
    </citation>
    <scope>NUCLEOTIDE SEQUENCE [LARGE SCALE GENOMIC DNA]</scope>
    <source>
        <strain evidence="2">BH-2024</strain>
    </source>
</reference>
<comment type="caution">
    <text evidence="2">The sequence shown here is derived from an EMBL/GenBank/DDBJ whole genome shotgun (WGS) entry which is preliminary data.</text>
</comment>